<feature type="region of interest" description="Disordered" evidence="1">
    <location>
        <begin position="457"/>
        <end position="518"/>
    </location>
</feature>
<dbReference type="AlphaFoldDB" id="A0AAW1MZX8"/>
<evidence type="ECO:0000313" key="3">
    <source>
        <dbReference type="Proteomes" id="UP001458880"/>
    </source>
</evidence>
<feature type="region of interest" description="Disordered" evidence="1">
    <location>
        <begin position="363"/>
        <end position="393"/>
    </location>
</feature>
<keyword evidence="3" id="KW-1185">Reference proteome</keyword>
<proteinExistence type="predicted"/>
<feature type="region of interest" description="Disordered" evidence="1">
    <location>
        <begin position="108"/>
        <end position="130"/>
    </location>
</feature>
<feature type="region of interest" description="Disordered" evidence="1">
    <location>
        <begin position="411"/>
        <end position="432"/>
    </location>
</feature>
<feature type="compositionally biased region" description="Basic and acidic residues" evidence="1">
    <location>
        <begin position="585"/>
        <end position="605"/>
    </location>
</feature>
<dbReference type="Proteomes" id="UP001458880">
    <property type="component" value="Unassembled WGS sequence"/>
</dbReference>
<feature type="compositionally biased region" description="Polar residues" evidence="1">
    <location>
        <begin position="118"/>
        <end position="130"/>
    </location>
</feature>
<evidence type="ECO:0000313" key="2">
    <source>
        <dbReference type="EMBL" id="KAK9753160.1"/>
    </source>
</evidence>
<evidence type="ECO:0000256" key="1">
    <source>
        <dbReference type="SAM" id="MobiDB-lite"/>
    </source>
</evidence>
<feature type="region of interest" description="Disordered" evidence="1">
    <location>
        <begin position="1"/>
        <end position="46"/>
    </location>
</feature>
<protein>
    <submittedName>
        <fullName evidence="2">Uncharacterized protein</fullName>
    </submittedName>
</protein>
<comment type="caution">
    <text evidence="2">The sequence shown here is derived from an EMBL/GenBank/DDBJ whole genome shotgun (WGS) entry which is preliminary data.</text>
</comment>
<feature type="compositionally biased region" description="Basic residues" evidence="1">
    <location>
        <begin position="371"/>
        <end position="380"/>
    </location>
</feature>
<feature type="compositionally biased region" description="Basic and acidic residues" evidence="1">
    <location>
        <begin position="554"/>
        <end position="575"/>
    </location>
</feature>
<gene>
    <name evidence="2" type="ORF">QE152_g3601</name>
</gene>
<feature type="compositionally biased region" description="Polar residues" evidence="1">
    <location>
        <begin position="887"/>
        <end position="899"/>
    </location>
</feature>
<feature type="compositionally biased region" description="Basic and acidic residues" evidence="1">
    <location>
        <begin position="419"/>
        <end position="428"/>
    </location>
</feature>
<dbReference type="EMBL" id="JASPKY010000015">
    <property type="protein sequence ID" value="KAK9753160.1"/>
    <property type="molecule type" value="Genomic_DNA"/>
</dbReference>
<feature type="compositionally biased region" description="Basic and acidic residues" evidence="1">
    <location>
        <begin position="13"/>
        <end position="25"/>
    </location>
</feature>
<feature type="region of interest" description="Disordered" evidence="1">
    <location>
        <begin position="551"/>
        <end position="605"/>
    </location>
</feature>
<accession>A0AAW1MZX8</accession>
<reference evidence="2 3" key="1">
    <citation type="journal article" date="2024" name="BMC Genomics">
        <title>De novo assembly and annotation of Popillia japonica's genome with initial clues to its potential as an invasive pest.</title>
        <authorList>
            <person name="Cucini C."/>
            <person name="Boschi S."/>
            <person name="Funari R."/>
            <person name="Cardaioli E."/>
            <person name="Iannotti N."/>
            <person name="Marturano G."/>
            <person name="Paoli F."/>
            <person name="Bruttini M."/>
            <person name="Carapelli A."/>
            <person name="Frati F."/>
            <person name="Nardi F."/>
        </authorList>
    </citation>
    <scope>NUCLEOTIDE SEQUENCE [LARGE SCALE GENOMIC DNA]</scope>
    <source>
        <strain evidence="2">DMR45628</strain>
    </source>
</reference>
<sequence>MAPSPENDSAPKAPDKSGDKTRSDGQENFQQKECGTADGESKDASVSCLDDRELKALLDEAINYKSPKDRQGKSLLFNNLLTEAEDDLRNARATSASGPQLVRYYNQSASKRHRNRRQASSVSENLTHGGSLNNLAKEELYEAAIHLQKPKKTVSARQREGGSLPCNVNVGASYDRQFFEEARKKEKEKAKVVYPMEMESDRTLDHDLLITSDIENEYRLPTKYLKNTKIHEPCVNTSNCTVPTLEKAPKIIDNDYPKGVSYEPFAKLNGPLPTVFSCRRDEKKVVDENCNALGMGLNQKKKIKKKPMEKNVNVFTAINISGHRADIINDVDKLIDFIDGNDSVYNGQKLKSSVQKTQKINKNLFDEGKGNRKQKTRSKGKGNNLQKSNSLEEMPTATLEDFEFMQEEGKVALRQTKSNTDKPRERRSWGTSEQIQVQSLYNVSVENLETADFRVVTKKKKSKKRRSSLSSRRQTYSREEHVGDFNRVPSPELRRKSAISVPHSEKSNDSSDVDSVHSLPIDANRLNIDREDEDGVNFPISYADIAKNSTNQLDKPKWNRPASDKKKNPDKKTADKAIPTSPDSDGSKNEVFLDKIPKKKTPDDKIKVVKQVNNTSPQQPLQIPPKTQDKATSIQEDKSLLLTPTMIKQQSPPELTLVNYMANFPSIPSREKNNTNEQQPKIVKNVVAEIQNWPAIPSNNYNNNVNNGKGFDKNNVNRINTAAQNQQKNQRNLANHFKNAKNVAVHTRHDKQQINLGNNNMKTQIIYTNEAQVIQNPERPLNAIYTHQNMPLNIQDVRTIEKHFKNPPKPIFFHNQFFCQLQRYPNEENAPQIQLQQHQPPGAKEIVSQYVIDAEECSAANGNIANSVQCDGDFPTNNCSVEAGDNNKATSGADTNVGNNDCDRTTNNSNNNNSNAVNSNNNNSRPAVVILSGNGDKEVSGITFGFDINEQLLSDDVCADFLARFVPPKDCDITNGFNLDKIVNFIGIAWEDIITETNGSVKYYTDEL</sequence>
<feature type="region of interest" description="Disordered" evidence="1">
    <location>
        <begin position="884"/>
        <end position="924"/>
    </location>
</feature>
<feature type="compositionally biased region" description="Polar residues" evidence="1">
    <location>
        <begin position="381"/>
        <end position="391"/>
    </location>
</feature>
<name>A0AAW1MZX8_POPJA</name>
<organism evidence="2 3">
    <name type="scientific">Popillia japonica</name>
    <name type="common">Japanese beetle</name>
    <dbReference type="NCBI Taxonomy" id="7064"/>
    <lineage>
        <taxon>Eukaryota</taxon>
        <taxon>Metazoa</taxon>
        <taxon>Ecdysozoa</taxon>
        <taxon>Arthropoda</taxon>
        <taxon>Hexapoda</taxon>
        <taxon>Insecta</taxon>
        <taxon>Pterygota</taxon>
        <taxon>Neoptera</taxon>
        <taxon>Endopterygota</taxon>
        <taxon>Coleoptera</taxon>
        <taxon>Polyphaga</taxon>
        <taxon>Scarabaeiformia</taxon>
        <taxon>Scarabaeidae</taxon>
        <taxon>Rutelinae</taxon>
        <taxon>Popillia</taxon>
    </lineage>
</organism>
<feature type="compositionally biased region" description="Low complexity" evidence="1">
    <location>
        <begin position="907"/>
        <end position="924"/>
    </location>
</feature>
<feature type="compositionally biased region" description="Basic residues" evidence="1">
    <location>
        <begin position="457"/>
        <end position="467"/>
    </location>
</feature>